<evidence type="ECO:0000313" key="2">
    <source>
        <dbReference type="Proteomes" id="UP000248553"/>
    </source>
</evidence>
<dbReference type="EMBL" id="QHKM01000009">
    <property type="protein sequence ID" value="RAK63557.1"/>
    <property type="molecule type" value="Genomic_DNA"/>
</dbReference>
<evidence type="ECO:0000313" key="1">
    <source>
        <dbReference type="EMBL" id="RAK63557.1"/>
    </source>
</evidence>
<proteinExistence type="predicted"/>
<dbReference type="AlphaFoldDB" id="A0A328B9A9"/>
<dbReference type="Proteomes" id="UP000248553">
    <property type="component" value="Unassembled WGS sequence"/>
</dbReference>
<comment type="caution">
    <text evidence="1">The sequence shown here is derived from an EMBL/GenBank/DDBJ whole genome shotgun (WGS) entry which is preliminary data.</text>
</comment>
<organism evidence="1 2">
    <name type="scientific">Hymenobacter edaphi</name>
    <dbReference type="NCBI Taxonomy" id="2211146"/>
    <lineage>
        <taxon>Bacteria</taxon>
        <taxon>Pseudomonadati</taxon>
        <taxon>Bacteroidota</taxon>
        <taxon>Cytophagia</taxon>
        <taxon>Cytophagales</taxon>
        <taxon>Hymenobacteraceae</taxon>
        <taxon>Hymenobacter</taxon>
    </lineage>
</organism>
<sequence length="136" mass="16496">MTLDMSRYFANLRRLHFSEALLQQEAKSYQPCIDNLLRIPYARRDSLLDDVSDYEDMDCAFFDSYRWTRTMDAYQGIRLERTKLTSDSARVWARPFEYYPDNEPAERYYFWEGYLNVRLTRRAGTWEIDAIQTKRL</sequence>
<keyword evidence="2" id="KW-1185">Reference proteome</keyword>
<reference evidence="2" key="1">
    <citation type="submission" date="2018-05" db="EMBL/GenBank/DDBJ databases">
        <authorList>
            <person name="Nie L."/>
        </authorList>
    </citation>
    <scope>NUCLEOTIDE SEQUENCE [LARGE SCALE GENOMIC DNA]</scope>
    <source>
        <strain evidence="2">NL</strain>
    </source>
</reference>
<gene>
    <name evidence="1" type="ORF">DLM85_21390</name>
</gene>
<name>A0A328B9A9_9BACT</name>
<accession>A0A328B9A9</accession>
<protein>
    <submittedName>
        <fullName evidence="1">Uncharacterized protein</fullName>
    </submittedName>
</protein>